<evidence type="ECO:0000313" key="2">
    <source>
        <dbReference type="Proteomes" id="UP000255334"/>
    </source>
</evidence>
<name>A0A370XCG8_9GAMM</name>
<dbReference type="Proteomes" id="UP000255334">
    <property type="component" value="Unassembled WGS sequence"/>
</dbReference>
<keyword evidence="2" id="KW-1185">Reference proteome</keyword>
<organism evidence="1 2">
    <name type="scientific">Dyella psychrodurans</name>
    <dbReference type="NCBI Taxonomy" id="1927960"/>
    <lineage>
        <taxon>Bacteria</taxon>
        <taxon>Pseudomonadati</taxon>
        <taxon>Pseudomonadota</taxon>
        <taxon>Gammaproteobacteria</taxon>
        <taxon>Lysobacterales</taxon>
        <taxon>Rhodanobacteraceae</taxon>
        <taxon>Dyella</taxon>
    </lineage>
</organism>
<dbReference type="EMBL" id="QRBF01000001">
    <property type="protein sequence ID" value="RDS85915.1"/>
    <property type="molecule type" value="Genomic_DNA"/>
</dbReference>
<evidence type="ECO:0000313" key="1">
    <source>
        <dbReference type="EMBL" id="RDS85915.1"/>
    </source>
</evidence>
<accession>A0A370XCG8</accession>
<comment type="caution">
    <text evidence="1">The sequence shown here is derived from an EMBL/GenBank/DDBJ whole genome shotgun (WGS) entry which is preliminary data.</text>
</comment>
<protein>
    <submittedName>
        <fullName evidence="1">Uncharacterized protein</fullName>
    </submittedName>
</protein>
<sequence>MDVADLTVNELALGAVTTPTGRSLVDRVENLVILAETPIESDHPAIAISNMLHHTVRIPYEHLLRDLPDDARDPILSTRLDRDGLKAMGRLMMEVVDGLVANPPAALPWLAQLADDRRTKHYLMDALLGRLMMRVRLALQSGRWADRPQRSDSILDVACSVVELEGVQVGTSFLAEALVCTSADGAKRYAVVIVLRTVHNDSTARPEVERRVRTSYEEDPAFVRPVIVYTVDLIDGLRVPYSVIEPLSRVLMNGAEDIEDQIDNLIIATSAFGRLDGSAPPTPLMGVVVQHTVGLLTGLIAEILQHDDPMNAWVALNAQAYGGIVHYGRAFLEDIAERDPTDPILSRLQEPEDDDEEDSPRSYWAEMFGVHGLARLQVVIASGAWTVLRERTNDDPNRMAMEVLGHAEPLVRVERDDDGEVTMQRLDGWVVIAPRDGSMGKTRSSGVMVLGRRPVDSQAFLTVAPALEAGAYEGAPGVRLDPSEQHLSTLFRPAVY</sequence>
<dbReference type="RefSeq" id="WP_115476166.1">
    <property type="nucleotide sequence ID" value="NZ_QRBF01000001.1"/>
</dbReference>
<gene>
    <name evidence="1" type="ORF">DWU99_01155</name>
</gene>
<reference evidence="1 2" key="1">
    <citation type="submission" date="2018-07" db="EMBL/GenBank/DDBJ databases">
        <title>Dyella monticola sp. nov. and Dyella psychrodurans sp. nov. isolated from monsoon evergreen broad-leaved forest soil of Dinghu Mountain, China.</title>
        <authorList>
            <person name="Gao Z."/>
            <person name="Qiu L."/>
        </authorList>
    </citation>
    <scope>NUCLEOTIDE SEQUENCE [LARGE SCALE GENOMIC DNA]</scope>
    <source>
        <strain evidence="1 2">4MSK11</strain>
    </source>
</reference>
<dbReference type="AlphaFoldDB" id="A0A370XCG8"/>
<proteinExistence type="predicted"/>